<dbReference type="EMBL" id="ASGP02000002">
    <property type="protein sequence ID" value="KAH9522239.1"/>
    <property type="molecule type" value="Genomic_DNA"/>
</dbReference>
<dbReference type="AlphaFoldDB" id="A0A922I928"/>
<reference evidence="1" key="2">
    <citation type="journal article" date="2022" name="Res Sq">
        <title>Comparative Genomics Reveals Insights into the Divergent Evolution of Astigmatic Mites and Household Pest Adaptations.</title>
        <authorList>
            <person name="Xiong Q."/>
            <person name="Wan A.T.-Y."/>
            <person name="Liu X.-Y."/>
            <person name="Fung C.S.-H."/>
            <person name="Xiao X."/>
            <person name="Malainual N."/>
            <person name="Hou J."/>
            <person name="Wang L."/>
            <person name="Wang M."/>
            <person name="Yang K."/>
            <person name="Cui Y."/>
            <person name="Leung E."/>
            <person name="Nong W."/>
            <person name="Shin S.-K."/>
            <person name="Au S."/>
            <person name="Jeong K.Y."/>
            <person name="Chew F.T."/>
            <person name="Hui J."/>
            <person name="Leung T.F."/>
            <person name="Tungtrongchitr A."/>
            <person name="Zhong N."/>
            <person name="Liu Z."/>
            <person name="Tsui S."/>
        </authorList>
    </citation>
    <scope>NUCLEOTIDE SEQUENCE</scope>
    <source>
        <strain evidence="1">Derf</strain>
        <tissue evidence="1">Whole organism</tissue>
    </source>
</reference>
<sequence length="89" mass="9985">MSGDMDDNSKPVSSLVKSIPLVSDCFRLLLGPGLIISFKLFMLKHFDNSSNILADLIRENRSPSVDNDDGQFYSVPIQVDHSYIEPNNR</sequence>
<protein>
    <submittedName>
        <fullName evidence="1">Uncharacterized protein</fullName>
    </submittedName>
</protein>
<name>A0A922I928_DERFA</name>
<accession>A0A922I928</accession>
<evidence type="ECO:0000313" key="2">
    <source>
        <dbReference type="Proteomes" id="UP000790347"/>
    </source>
</evidence>
<proteinExistence type="predicted"/>
<keyword evidence="2" id="KW-1185">Reference proteome</keyword>
<reference evidence="1" key="1">
    <citation type="submission" date="2013-05" db="EMBL/GenBank/DDBJ databases">
        <authorList>
            <person name="Yim A.K.Y."/>
            <person name="Chan T.F."/>
            <person name="Ji K.M."/>
            <person name="Liu X.Y."/>
            <person name="Zhou J.W."/>
            <person name="Li R.Q."/>
            <person name="Yang K.Y."/>
            <person name="Li J."/>
            <person name="Li M."/>
            <person name="Law P.T.W."/>
            <person name="Wu Y.L."/>
            <person name="Cai Z.L."/>
            <person name="Qin H."/>
            <person name="Bao Y."/>
            <person name="Leung R.K.K."/>
            <person name="Ng P.K.S."/>
            <person name="Zou J."/>
            <person name="Zhong X.J."/>
            <person name="Ran P.X."/>
            <person name="Zhong N.S."/>
            <person name="Liu Z.G."/>
            <person name="Tsui S.K.W."/>
        </authorList>
    </citation>
    <scope>NUCLEOTIDE SEQUENCE</scope>
    <source>
        <strain evidence="1">Derf</strain>
        <tissue evidence="1">Whole organism</tissue>
    </source>
</reference>
<dbReference type="Proteomes" id="UP000790347">
    <property type="component" value="Unassembled WGS sequence"/>
</dbReference>
<organism evidence="1 2">
    <name type="scientific">Dermatophagoides farinae</name>
    <name type="common">American house dust mite</name>
    <dbReference type="NCBI Taxonomy" id="6954"/>
    <lineage>
        <taxon>Eukaryota</taxon>
        <taxon>Metazoa</taxon>
        <taxon>Ecdysozoa</taxon>
        <taxon>Arthropoda</taxon>
        <taxon>Chelicerata</taxon>
        <taxon>Arachnida</taxon>
        <taxon>Acari</taxon>
        <taxon>Acariformes</taxon>
        <taxon>Sarcoptiformes</taxon>
        <taxon>Astigmata</taxon>
        <taxon>Psoroptidia</taxon>
        <taxon>Analgoidea</taxon>
        <taxon>Pyroglyphidae</taxon>
        <taxon>Dermatophagoidinae</taxon>
        <taxon>Dermatophagoides</taxon>
    </lineage>
</organism>
<comment type="caution">
    <text evidence="1">The sequence shown here is derived from an EMBL/GenBank/DDBJ whole genome shotgun (WGS) entry which is preliminary data.</text>
</comment>
<evidence type="ECO:0000313" key="1">
    <source>
        <dbReference type="EMBL" id="KAH9522239.1"/>
    </source>
</evidence>
<gene>
    <name evidence="1" type="ORF">DERF_005830</name>
</gene>